<keyword evidence="4 7" id="KW-0808">Transferase</keyword>
<keyword evidence="8" id="KW-1185">Reference proteome</keyword>
<evidence type="ECO:0000259" key="6">
    <source>
        <dbReference type="Pfam" id="PF00590"/>
    </source>
</evidence>
<dbReference type="UniPathway" id="UPA00148"/>
<dbReference type="InterPro" id="IPR014776">
    <property type="entry name" value="4pyrrole_Mease_sub2"/>
</dbReference>
<dbReference type="GO" id="GO:0008276">
    <property type="term" value="F:protein methyltransferase activity"/>
    <property type="evidence" value="ECO:0007669"/>
    <property type="project" value="InterPro"/>
</dbReference>
<dbReference type="InterPro" id="IPR035996">
    <property type="entry name" value="4pyrrol_Methylase_sf"/>
</dbReference>
<dbReference type="SUPFAM" id="SSF53790">
    <property type="entry name" value="Tetrapyrrole methylase"/>
    <property type="match status" value="1"/>
</dbReference>
<dbReference type="EMBL" id="FNJM01000009">
    <property type="protein sequence ID" value="SDP61103.1"/>
    <property type="molecule type" value="Genomic_DNA"/>
</dbReference>
<dbReference type="InterPro" id="IPR012818">
    <property type="entry name" value="CbiE"/>
</dbReference>
<evidence type="ECO:0000313" key="8">
    <source>
        <dbReference type="Proteomes" id="UP000198597"/>
    </source>
</evidence>
<keyword evidence="2" id="KW-0169">Cobalamin biosynthesis</keyword>
<comment type="pathway">
    <text evidence="1">Cofactor biosynthesis; adenosylcobalamin biosynthesis.</text>
</comment>
<dbReference type="Gene3D" id="3.40.1010.10">
    <property type="entry name" value="Cobalt-precorrin-4 Transmethylase, Domain 1"/>
    <property type="match status" value="1"/>
</dbReference>
<dbReference type="GO" id="GO:0032259">
    <property type="term" value="P:methylation"/>
    <property type="evidence" value="ECO:0007669"/>
    <property type="project" value="UniProtKB-KW"/>
</dbReference>
<dbReference type="InterPro" id="IPR050714">
    <property type="entry name" value="Cobalamin_biosynth_MTase"/>
</dbReference>
<gene>
    <name evidence="7" type="ORF">SAMN04488529_10951</name>
</gene>
<dbReference type="RefSeq" id="WP_089970998.1">
    <property type="nucleotide sequence ID" value="NZ_CP071376.1"/>
</dbReference>
<evidence type="ECO:0000256" key="5">
    <source>
        <dbReference type="ARBA" id="ARBA00022691"/>
    </source>
</evidence>
<evidence type="ECO:0000313" key="7">
    <source>
        <dbReference type="EMBL" id="SDP61103.1"/>
    </source>
</evidence>
<proteinExistence type="predicted"/>
<dbReference type="InterPro" id="IPR000878">
    <property type="entry name" value="4pyrrol_Mease"/>
</dbReference>
<dbReference type="OrthoDB" id="9780707at2"/>
<dbReference type="Gene3D" id="3.30.950.10">
    <property type="entry name" value="Methyltransferase, Cobalt-precorrin-4 Transmethylase, Domain 2"/>
    <property type="match status" value="1"/>
</dbReference>
<evidence type="ECO:0000256" key="1">
    <source>
        <dbReference type="ARBA" id="ARBA00004953"/>
    </source>
</evidence>
<dbReference type="PANTHER" id="PTHR43182:SF1">
    <property type="entry name" value="COBALT-PRECORRIN-7 C(5)-METHYLTRANSFERASE"/>
    <property type="match status" value="1"/>
</dbReference>
<dbReference type="GO" id="GO:0009236">
    <property type="term" value="P:cobalamin biosynthetic process"/>
    <property type="evidence" value="ECO:0007669"/>
    <property type="project" value="UniProtKB-UniPathway"/>
</dbReference>
<dbReference type="PANTHER" id="PTHR43182">
    <property type="entry name" value="COBALT-PRECORRIN-6B C(15)-METHYLTRANSFERASE (DECARBOXYLATING)"/>
    <property type="match status" value="1"/>
</dbReference>
<evidence type="ECO:0000256" key="2">
    <source>
        <dbReference type="ARBA" id="ARBA00022573"/>
    </source>
</evidence>
<dbReference type="AlphaFoldDB" id="A0A1H0U4I7"/>
<dbReference type="InterPro" id="IPR014777">
    <property type="entry name" value="4pyrrole_Mease_sub1"/>
</dbReference>
<dbReference type="GeneID" id="65308341"/>
<name>A0A1H0U4I7_9CLOT</name>
<dbReference type="STRING" id="94869.SAMN04488529_10951"/>
<evidence type="ECO:0000256" key="4">
    <source>
        <dbReference type="ARBA" id="ARBA00022679"/>
    </source>
</evidence>
<dbReference type="Proteomes" id="UP000198597">
    <property type="component" value="Unassembled WGS sequence"/>
</dbReference>
<sequence length="201" mass="22616">MLYIVGIGPGNKEYILPKAVSVLNKCNIILGFSRAIESIDYIESEKIIINSLEKILNASNEYKQEDVAIVASGDPTFYGITNYFKKNYIGDIKVIPGISSFQYLTCKLNMAWNNAFLGSLHGREEDFIENVRRYKISIWLTDKKNNPAKLSGILIKESIDCNVIVGENLSYENEVITQGSPKDYIGNEYSDLSILIVENLN</sequence>
<dbReference type="NCBIfam" id="TIGR02467">
    <property type="entry name" value="CbiE"/>
    <property type="match status" value="1"/>
</dbReference>
<reference evidence="7 8" key="1">
    <citation type="submission" date="2016-10" db="EMBL/GenBank/DDBJ databases">
        <authorList>
            <person name="de Groot N.N."/>
        </authorList>
    </citation>
    <scope>NUCLEOTIDE SEQUENCE [LARGE SCALE GENOMIC DNA]</scope>
    <source>
        <strain evidence="7 8">DSM 12272</strain>
    </source>
</reference>
<protein>
    <submittedName>
        <fullName evidence="7">Precorrin-6Y C5,15-methyltransferase (Decarboxylating)</fullName>
    </submittedName>
</protein>
<feature type="domain" description="Tetrapyrrole methylase" evidence="6">
    <location>
        <begin position="1"/>
        <end position="179"/>
    </location>
</feature>
<dbReference type="CDD" id="cd11644">
    <property type="entry name" value="Precorrin-6Y-MT"/>
    <property type="match status" value="1"/>
</dbReference>
<keyword evidence="3 7" id="KW-0489">Methyltransferase</keyword>
<organism evidence="7 8">
    <name type="scientific">Clostridium gasigenes</name>
    <dbReference type="NCBI Taxonomy" id="94869"/>
    <lineage>
        <taxon>Bacteria</taxon>
        <taxon>Bacillati</taxon>
        <taxon>Bacillota</taxon>
        <taxon>Clostridia</taxon>
        <taxon>Eubacteriales</taxon>
        <taxon>Clostridiaceae</taxon>
        <taxon>Clostridium</taxon>
    </lineage>
</organism>
<keyword evidence="5" id="KW-0949">S-adenosyl-L-methionine</keyword>
<accession>A0A1H0U4I7</accession>
<evidence type="ECO:0000256" key="3">
    <source>
        <dbReference type="ARBA" id="ARBA00022603"/>
    </source>
</evidence>
<dbReference type="Pfam" id="PF00590">
    <property type="entry name" value="TP_methylase"/>
    <property type="match status" value="1"/>
</dbReference>